<evidence type="ECO:0000313" key="4">
    <source>
        <dbReference type="Proteomes" id="UP001190466"/>
    </source>
</evidence>
<gene>
    <name evidence="1 3" type="primary">cwsA</name>
    <name evidence="3" type="ORF">MU0050_000014</name>
</gene>
<keyword evidence="1" id="KW-1133">Transmembrane helix</keyword>
<dbReference type="Proteomes" id="UP001190466">
    <property type="component" value="Chromosome"/>
</dbReference>
<keyword evidence="4" id="KW-1185">Reference proteome</keyword>
<comment type="subcellular location">
    <subcellularLocation>
        <location evidence="1">Cell membrane</location>
        <topology evidence="1">Single-pass membrane protein</topology>
    </subcellularLocation>
    <text evidence="1">Localizes to poles and midcell sites.</text>
</comment>
<keyword evidence="1" id="KW-1003">Cell membrane</keyword>
<evidence type="ECO:0000256" key="1">
    <source>
        <dbReference type="HAMAP-Rule" id="MF_00927"/>
    </source>
</evidence>
<name>A0ABM9M7S9_9MYCO</name>
<dbReference type="HAMAP" id="MF_00927">
    <property type="entry name" value="CwsA"/>
    <property type="match status" value="1"/>
</dbReference>
<dbReference type="Pfam" id="PF10814">
    <property type="entry name" value="CwsA"/>
    <property type="match status" value="1"/>
</dbReference>
<evidence type="ECO:0000313" key="3">
    <source>
        <dbReference type="EMBL" id="CAJ1578302.1"/>
    </source>
</evidence>
<organism evidence="3 4">
    <name type="scientific">[Mycobacterium] wendilense</name>
    <dbReference type="NCBI Taxonomy" id="3064284"/>
    <lineage>
        <taxon>Bacteria</taxon>
        <taxon>Bacillati</taxon>
        <taxon>Actinomycetota</taxon>
        <taxon>Actinomycetes</taxon>
        <taxon>Mycobacteriales</taxon>
        <taxon>Mycobacteriaceae</taxon>
        <taxon>Mycolicibacter</taxon>
    </lineage>
</organism>
<dbReference type="InterPro" id="IPR024245">
    <property type="entry name" value="CwsA"/>
</dbReference>
<feature type="transmembrane region" description="Helical" evidence="1">
    <location>
        <begin position="100"/>
        <end position="120"/>
    </location>
</feature>
<comment type="function">
    <text evidence="1">Required for regulated cell division, cell wall synthesis and the maintenance of cell shape.</text>
</comment>
<dbReference type="EMBL" id="OY726395">
    <property type="protein sequence ID" value="CAJ1578302.1"/>
    <property type="molecule type" value="Genomic_DNA"/>
</dbReference>
<keyword evidence="1" id="KW-0133">Cell shape</keyword>
<comment type="similarity">
    <text evidence="1">Belongs to the CwsA family.</text>
</comment>
<keyword evidence="1" id="KW-0812">Transmembrane</keyword>
<accession>A0ABM9M7S9</accession>
<keyword evidence="1" id="KW-0472">Membrane</keyword>
<feature type="region of interest" description="Disordered" evidence="2">
    <location>
        <begin position="122"/>
        <end position="141"/>
    </location>
</feature>
<sequence length="141" mass="14924">MTSSTETRLTPGQRLTRGLAHTAAGPVDITRGAVGLSANAVAAAVAGARQRYRDSQLRKELADAQTALTRELSTAGEVLAELPESFREARANRRTSKRPWIIAGAVAGTLVLGGAAFAFVRRNTQPEPSPRPPSVQIDPKP</sequence>
<dbReference type="RefSeq" id="WP_316513457.1">
    <property type="nucleotide sequence ID" value="NZ_OY726395.1"/>
</dbReference>
<keyword evidence="1" id="KW-0131">Cell cycle</keyword>
<protein>
    <recommendedName>
        <fullName evidence="1">Cell wall synthesis protein CwsA</fullName>
    </recommendedName>
    <alternativeName>
        <fullName evidence="1">Cell wall synthesis and cell shape protein A</fullName>
    </alternativeName>
</protein>
<keyword evidence="1" id="KW-0132">Cell division</keyword>
<evidence type="ECO:0000256" key="2">
    <source>
        <dbReference type="SAM" id="MobiDB-lite"/>
    </source>
</evidence>
<proteinExistence type="inferred from homology"/>
<reference evidence="3 4" key="1">
    <citation type="submission" date="2023-08" db="EMBL/GenBank/DDBJ databases">
        <authorList>
            <person name="Folkvardsen B D."/>
            <person name="Norman A."/>
        </authorList>
    </citation>
    <scope>NUCLEOTIDE SEQUENCE [LARGE SCALE GENOMIC DNA]</scope>
    <source>
        <strain evidence="3 4">Mu0050</strain>
    </source>
</reference>